<protein>
    <submittedName>
        <fullName evidence="1">Uncharacterized protein</fullName>
    </submittedName>
</protein>
<dbReference type="Proteomes" id="UP000199437">
    <property type="component" value="Unassembled WGS sequence"/>
</dbReference>
<proteinExistence type="predicted"/>
<gene>
    <name evidence="1" type="ORF">SAMN05216290_0371</name>
</gene>
<dbReference type="EMBL" id="FOIR01000001">
    <property type="protein sequence ID" value="SEV87308.1"/>
    <property type="molecule type" value="Genomic_DNA"/>
</dbReference>
<accession>A0A1I0MGU5</accession>
<name>A0A1I0MGU5_9BACT</name>
<evidence type="ECO:0000313" key="2">
    <source>
        <dbReference type="Proteomes" id="UP000199437"/>
    </source>
</evidence>
<keyword evidence="2" id="KW-1185">Reference proteome</keyword>
<dbReference type="STRING" id="1267423.SAMN05216290_0371"/>
<dbReference type="AlphaFoldDB" id="A0A1I0MGU5"/>
<sequence>MDVGEMMLVTTPTSALVLHLNQGSETIFQNFILNIIFQPLRLCHQVIPSHTGLNRFIKKRGETGSLKR</sequence>
<organism evidence="1 2">
    <name type="scientific">Roseivirga pacifica</name>
    <dbReference type="NCBI Taxonomy" id="1267423"/>
    <lineage>
        <taxon>Bacteria</taxon>
        <taxon>Pseudomonadati</taxon>
        <taxon>Bacteroidota</taxon>
        <taxon>Cytophagia</taxon>
        <taxon>Cytophagales</taxon>
        <taxon>Roseivirgaceae</taxon>
        <taxon>Roseivirga</taxon>
    </lineage>
</organism>
<reference evidence="2" key="1">
    <citation type="submission" date="2016-10" db="EMBL/GenBank/DDBJ databases">
        <authorList>
            <person name="Varghese N."/>
            <person name="Submissions S."/>
        </authorList>
    </citation>
    <scope>NUCLEOTIDE SEQUENCE [LARGE SCALE GENOMIC DNA]</scope>
    <source>
        <strain evidence="2">CGMCC 1.12402</strain>
    </source>
</reference>
<evidence type="ECO:0000313" key="1">
    <source>
        <dbReference type="EMBL" id="SEV87308.1"/>
    </source>
</evidence>